<keyword evidence="4" id="KW-0479">Metal-binding</keyword>
<evidence type="ECO:0000259" key="10">
    <source>
        <dbReference type="PROSITE" id="PS51379"/>
    </source>
</evidence>
<keyword evidence="6" id="KW-0560">Oxidoreductase</keyword>
<dbReference type="Pfam" id="PF08331">
    <property type="entry name" value="QueG_DUF1730"/>
    <property type="match status" value="1"/>
</dbReference>
<evidence type="ECO:0000256" key="4">
    <source>
        <dbReference type="ARBA" id="ARBA00022723"/>
    </source>
</evidence>
<gene>
    <name evidence="11" type="ORF">HMPREF9151_00788</name>
</gene>
<evidence type="ECO:0000256" key="6">
    <source>
        <dbReference type="ARBA" id="ARBA00023002"/>
    </source>
</evidence>
<evidence type="ECO:0000256" key="8">
    <source>
        <dbReference type="ARBA" id="ARBA00023014"/>
    </source>
</evidence>
<feature type="compositionally biased region" description="Pro residues" evidence="9">
    <location>
        <begin position="148"/>
        <end position="159"/>
    </location>
</feature>
<accession>L1NFU9</accession>
<reference evidence="11 12" key="1">
    <citation type="submission" date="2012-05" db="EMBL/GenBank/DDBJ databases">
        <authorList>
            <person name="Weinstock G."/>
            <person name="Sodergren E."/>
            <person name="Lobos E.A."/>
            <person name="Fulton L."/>
            <person name="Fulton R."/>
            <person name="Courtney L."/>
            <person name="Fronick C."/>
            <person name="O'Laughlin M."/>
            <person name="Godfrey J."/>
            <person name="Wilson R.M."/>
            <person name="Miner T."/>
            <person name="Farmer C."/>
            <person name="Delehaunty K."/>
            <person name="Cordes M."/>
            <person name="Minx P."/>
            <person name="Tomlinson C."/>
            <person name="Chen J."/>
            <person name="Wollam A."/>
            <person name="Pepin K.H."/>
            <person name="Bhonagiri V."/>
            <person name="Zhang X."/>
            <person name="Suruliraj S."/>
            <person name="Warren W."/>
            <person name="Mitreva M."/>
            <person name="Mardis E.R."/>
            <person name="Wilson R.K."/>
        </authorList>
    </citation>
    <scope>NUCLEOTIDE SEQUENCE [LARGE SCALE GENOMIC DNA]</scope>
    <source>
        <strain evidence="11 12">F0055</strain>
    </source>
</reference>
<evidence type="ECO:0000313" key="12">
    <source>
        <dbReference type="Proteomes" id="UP000010433"/>
    </source>
</evidence>
<dbReference type="GO" id="GO:0052693">
    <property type="term" value="F:epoxyqueuosine reductase activity"/>
    <property type="evidence" value="ECO:0007669"/>
    <property type="project" value="TreeGrafter"/>
</dbReference>
<evidence type="ECO:0000256" key="7">
    <source>
        <dbReference type="ARBA" id="ARBA00023004"/>
    </source>
</evidence>
<comment type="caution">
    <text evidence="11">The sequence shown here is derived from an EMBL/GenBank/DDBJ whole genome shotgun (WGS) entry which is preliminary data.</text>
</comment>
<keyword evidence="5" id="KW-0671">Queuosine biosynthesis</keyword>
<dbReference type="PANTHER" id="PTHR30002">
    <property type="entry name" value="EPOXYQUEUOSINE REDUCTASE"/>
    <property type="match status" value="1"/>
</dbReference>
<evidence type="ECO:0000256" key="2">
    <source>
        <dbReference type="ARBA" id="ARBA00022490"/>
    </source>
</evidence>
<dbReference type="HOGENOM" id="CLU_030790_0_0_10"/>
<dbReference type="RefSeq" id="WP_009161998.1">
    <property type="nucleotide sequence ID" value="NZ_KB290980.1"/>
</dbReference>
<dbReference type="PANTHER" id="PTHR30002:SF4">
    <property type="entry name" value="EPOXYQUEUOSINE REDUCTASE"/>
    <property type="match status" value="1"/>
</dbReference>
<keyword evidence="7" id="KW-0408">Iron</keyword>
<dbReference type="InterPro" id="IPR017900">
    <property type="entry name" value="4Fe4S_Fe_S_CS"/>
</dbReference>
<dbReference type="STRING" id="1127699.HMPREF9151_00788"/>
<keyword evidence="12" id="KW-1185">Reference proteome</keyword>
<protein>
    <submittedName>
        <fullName evidence="11">Putative iron-sulfur cluster-binding protein</fullName>
    </submittedName>
</protein>
<dbReference type="Gene3D" id="3.30.70.20">
    <property type="match status" value="1"/>
</dbReference>
<dbReference type="GO" id="GO:0051539">
    <property type="term" value="F:4 iron, 4 sulfur cluster binding"/>
    <property type="evidence" value="ECO:0007669"/>
    <property type="project" value="UniProtKB-KW"/>
</dbReference>
<dbReference type="OrthoDB" id="9784571at2"/>
<evidence type="ECO:0000256" key="1">
    <source>
        <dbReference type="ARBA" id="ARBA00022485"/>
    </source>
</evidence>
<proteinExistence type="predicted"/>
<keyword evidence="1" id="KW-0004">4Fe-4S</keyword>
<name>L1NFU9_9BACT</name>
<evidence type="ECO:0000256" key="5">
    <source>
        <dbReference type="ARBA" id="ARBA00022785"/>
    </source>
</evidence>
<dbReference type="EMBL" id="AMEP01000055">
    <property type="protein sequence ID" value="EKY02344.1"/>
    <property type="molecule type" value="Genomic_DNA"/>
</dbReference>
<dbReference type="InterPro" id="IPR017896">
    <property type="entry name" value="4Fe4S_Fe-S-bd"/>
</dbReference>
<dbReference type="InterPro" id="IPR013542">
    <property type="entry name" value="QueG_DUF1730"/>
</dbReference>
<dbReference type="NCBIfam" id="TIGR00276">
    <property type="entry name" value="tRNA epoxyqueuosine(34) reductase QueG"/>
    <property type="match status" value="1"/>
</dbReference>
<dbReference type="Proteomes" id="UP000010433">
    <property type="component" value="Unassembled WGS sequence"/>
</dbReference>
<dbReference type="SUPFAM" id="SSF46548">
    <property type="entry name" value="alpha-helical ferredoxin"/>
    <property type="match status" value="1"/>
</dbReference>
<feature type="domain" description="4Fe-4S ferredoxin-type" evidence="10">
    <location>
        <begin position="216"/>
        <end position="249"/>
    </location>
</feature>
<evidence type="ECO:0000256" key="3">
    <source>
        <dbReference type="ARBA" id="ARBA00022694"/>
    </source>
</evidence>
<dbReference type="GO" id="GO:0008616">
    <property type="term" value="P:tRNA queuosine(34) biosynthetic process"/>
    <property type="evidence" value="ECO:0007669"/>
    <property type="project" value="UniProtKB-KW"/>
</dbReference>
<dbReference type="AlphaFoldDB" id="L1NFU9"/>
<keyword evidence="8" id="KW-0411">Iron-sulfur</keyword>
<dbReference type="GO" id="GO:0046872">
    <property type="term" value="F:metal ion binding"/>
    <property type="evidence" value="ECO:0007669"/>
    <property type="project" value="UniProtKB-KW"/>
</dbReference>
<feature type="region of interest" description="Disordered" evidence="9">
    <location>
        <begin position="139"/>
        <end position="159"/>
    </location>
</feature>
<dbReference type="Pfam" id="PF13484">
    <property type="entry name" value="Fer4_16"/>
    <property type="match status" value="1"/>
</dbReference>
<organism evidence="11 12">
    <name type="scientific">Hoylesella saccharolytica F0055</name>
    <dbReference type="NCBI Taxonomy" id="1127699"/>
    <lineage>
        <taxon>Bacteria</taxon>
        <taxon>Pseudomonadati</taxon>
        <taxon>Bacteroidota</taxon>
        <taxon>Bacteroidia</taxon>
        <taxon>Bacteroidales</taxon>
        <taxon>Prevotellaceae</taxon>
        <taxon>Hoylesella</taxon>
    </lineage>
</organism>
<dbReference type="PATRIC" id="fig|1127699.3.peg.728"/>
<evidence type="ECO:0000256" key="9">
    <source>
        <dbReference type="SAM" id="MobiDB-lite"/>
    </source>
</evidence>
<evidence type="ECO:0000313" key="11">
    <source>
        <dbReference type="EMBL" id="EKY02344.1"/>
    </source>
</evidence>
<dbReference type="InterPro" id="IPR004453">
    <property type="entry name" value="QueG"/>
</dbReference>
<sequence length="368" mass="41134">MTSKHSEEINSILSEETKTKLSEEIKVEAQRLGFFACGIAQATAVDPDTAAEVKRWLDKGGYAEMNYMNNHTDKRLDPRLLMPGLKSIVCVALNYAPEQRIPQTEFQLAGYAYGQDYHDVVKNKLRQLATTFGFQPYTEPTGSHTPAVPTPQTTPNPSSLIPPPLPPQFRVFCDSAPILERYWAVKAGLGWTGRNHQLIIPNAGSMFVLGELFLDIPLTYDQPLPNRCSSCHRCIDACPTGALGTWNSLTTHHLHPFDAARCLSYQTIENRGTLSTDIAAAMGNTIYGCDKCQTACPWNRFASPTNIAELRPRPELLAMTREKWLHLSEEDYQKLFKGSAVKRAKYSGLMRNITAVNNQEKDKEQPSE</sequence>
<keyword evidence="2" id="KW-0963">Cytoplasm</keyword>
<dbReference type="PROSITE" id="PS51379">
    <property type="entry name" value="4FE4S_FER_2"/>
    <property type="match status" value="1"/>
</dbReference>
<dbReference type="PROSITE" id="PS00198">
    <property type="entry name" value="4FE4S_FER_1"/>
    <property type="match status" value="1"/>
</dbReference>
<keyword evidence="3" id="KW-0819">tRNA processing</keyword>